<keyword evidence="4" id="KW-1185">Reference proteome</keyword>
<name>A0ABW0TUL9_9BACL</name>
<evidence type="ECO:0000313" key="3">
    <source>
        <dbReference type="EMBL" id="MFC5592063.1"/>
    </source>
</evidence>
<dbReference type="InterPro" id="IPR023393">
    <property type="entry name" value="START-like_dom_sf"/>
</dbReference>
<accession>A0ABW0TUL9</accession>
<feature type="domain" description="Activator of Hsp90 ATPase homologue 1/2-like C-terminal" evidence="2">
    <location>
        <begin position="12"/>
        <end position="159"/>
    </location>
</feature>
<sequence length="164" mass="19134">MSAKVEITHTFNAAREVVFKTFTQAEHLRNWWGPKGWDFTISTFEFEQGGIFHYSQKSPDGDIMWVKFIYDEISVPEKFVYTQFFSDKEGNVVRAPFHDTWPLKMQNTFTLLEHDGKTTVTMIETPVSATEEELQTFVESQDMVQEGFSGTFNHLEDYLLKKPN</sequence>
<dbReference type="InterPro" id="IPR013538">
    <property type="entry name" value="ASHA1/2-like_C"/>
</dbReference>
<gene>
    <name evidence="3" type="ORF">ACFPRA_24605</name>
</gene>
<organism evidence="3 4">
    <name type="scientific">Sporosarcina soli</name>
    <dbReference type="NCBI Taxonomy" id="334736"/>
    <lineage>
        <taxon>Bacteria</taxon>
        <taxon>Bacillati</taxon>
        <taxon>Bacillota</taxon>
        <taxon>Bacilli</taxon>
        <taxon>Bacillales</taxon>
        <taxon>Caryophanaceae</taxon>
        <taxon>Sporosarcina</taxon>
    </lineage>
</organism>
<comment type="caution">
    <text evidence="3">The sequence shown here is derived from an EMBL/GenBank/DDBJ whole genome shotgun (WGS) entry which is preliminary data.</text>
</comment>
<protein>
    <submittedName>
        <fullName evidence="3">SRPBCC domain-containing protein</fullName>
    </submittedName>
</protein>
<dbReference type="Pfam" id="PF08327">
    <property type="entry name" value="AHSA1"/>
    <property type="match status" value="1"/>
</dbReference>
<dbReference type="Proteomes" id="UP001596109">
    <property type="component" value="Unassembled WGS sequence"/>
</dbReference>
<comment type="similarity">
    <text evidence="1">Belongs to the AHA1 family.</text>
</comment>
<dbReference type="EMBL" id="JBHSNO010000022">
    <property type="protein sequence ID" value="MFC5592063.1"/>
    <property type="molecule type" value="Genomic_DNA"/>
</dbReference>
<dbReference type="CDD" id="cd07814">
    <property type="entry name" value="SRPBCC_CalC_Aha1-like"/>
    <property type="match status" value="1"/>
</dbReference>
<dbReference type="Gene3D" id="3.30.530.20">
    <property type="match status" value="1"/>
</dbReference>
<dbReference type="RefSeq" id="WP_381440686.1">
    <property type="nucleotide sequence ID" value="NZ_JBHSNO010000022.1"/>
</dbReference>
<dbReference type="SUPFAM" id="SSF55961">
    <property type="entry name" value="Bet v1-like"/>
    <property type="match status" value="1"/>
</dbReference>
<proteinExistence type="inferred from homology"/>
<evidence type="ECO:0000313" key="4">
    <source>
        <dbReference type="Proteomes" id="UP001596109"/>
    </source>
</evidence>
<evidence type="ECO:0000259" key="2">
    <source>
        <dbReference type="Pfam" id="PF08327"/>
    </source>
</evidence>
<reference evidence="4" key="1">
    <citation type="journal article" date="2019" name="Int. J. Syst. Evol. Microbiol.">
        <title>The Global Catalogue of Microorganisms (GCM) 10K type strain sequencing project: providing services to taxonomists for standard genome sequencing and annotation.</title>
        <authorList>
            <consortium name="The Broad Institute Genomics Platform"/>
            <consortium name="The Broad Institute Genome Sequencing Center for Infectious Disease"/>
            <person name="Wu L."/>
            <person name="Ma J."/>
        </authorList>
    </citation>
    <scope>NUCLEOTIDE SEQUENCE [LARGE SCALE GENOMIC DNA]</scope>
    <source>
        <strain evidence="4">CGMCC 4.1434</strain>
    </source>
</reference>
<evidence type="ECO:0000256" key="1">
    <source>
        <dbReference type="ARBA" id="ARBA00006817"/>
    </source>
</evidence>